<proteinExistence type="predicted"/>
<accession>A0AA86UIE8</accession>
<organism evidence="1">
    <name type="scientific">Hexamita inflata</name>
    <dbReference type="NCBI Taxonomy" id="28002"/>
    <lineage>
        <taxon>Eukaryota</taxon>
        <taxon>Metamonada</taxon>
        <taxon>Diplomonadida</taxon>
        <taxon>Hexamitidae</taxon>
        <taxon>Hexamitinae</taxon>
        <taxon>Hexamita</taxon>
    </lineage>
</organism>
<name>A0AA86UIE8_9EUKA</name>
<protein>
    <submittedName>
        <fullName evidence="2">Hypothetical_protein</fullName>
    </submittedName>
</protein>
<evidence type="ECO:0000313" key="2">
    <source>
        <dbReference type="EMBL" id="CAL5985177.1"/>
    </source>
</evidence>
<evidence type="ECO:0000313" key="3">
    <source>
        <dbReference type="Proteomes" id="UP001642409"/>
    </source>
</evidence>
<dbReference type="Proteomes" id="UP001642409">
    <property type="component" value="Unassembled WGS sequence"/>
</dbReference>
<gene>
    <name evidence="1" type="ORF">HINF_LOCUS40381</name>
    <name evidence="2" type="ORF">HINF_LOCUS8638</name>
</gene>
<reference evidence="1" key="1">
    <citation type="submission" date="2023-06" db="EMBL/GenBank/DDBJ databases">
        <authorList>
            <person name="Kurt Z."/>
        </authorList>
    </citation>
    <scope>NUCLEOTIDE SEQUENCE</scope>
</reference>
<keyword evidence="3" id="KW-1185">Reference proteome</keyword>
<dbReference type="AlphaFoldDB" id="A0AA86UIE8"/>
<dbReference type="EMBL" id="CAXDID020000018">
    <property type="protein sequence ID" value="CAL5985177.1"/>
    <property type="molecule type" value="Genomic_DNA"/>
</dbReference>
<comment type="caution">
    <text evidence="1">The sequence shown here is derived from an EMBL/GenBank/DDBJ whole genome shotgun (WGS) entry which is preliminary data.</text>
</comment>
<evidence type="ECO:0000313" key="1">
    <source>
        <dbReference type="EMBL" id="CAI9952736.1"/>
    </source>
</evidence>
<dbReference type="EMBL" id="CATOUU010000834">
    <property type="protein sequence ID" value="CAI9952736.1"/>
    <property type="molecule type" value="Genomic_DNA"/>
</dbReference>
<reference evidence="2 3" key="2">
    <citation type="submission" date="2024-07" db="EMBL/GenBank/DDBJ databases">
        <authorList>
            <person name="Akdeniz Z."/>
        </authorList>
    </citation>
    <scope>NUCLEOTIDE SEQUENCE [LARGE SCALE GENOMIC DNA]</scope>
</reference>
<sequence>MMLDTTTIITFIIKQVGSTQLSLPTPNAVIISTQITLYCVRQFKFNLLTYDQNWNLNCFYIPLPICFFHSCKFSLNNFPINTRSQTCLNSNKQLKVTQNNGQNRNYKLNILQFFTENFISYFKEYKKQQRIRERKGRKVRRKTRFELRGCFYRKRHLQWFASYNKNKSDEFNNKIQWNLDN</sequence>